<proteinExistence type="predicted"/>
<sequence>MSSRIPPNLHILKHNSNMILSIPTDSRNVLPPQCSLHIIWLSAFLFIRNIDITIKLRTPAIPYWCQKSIVSLYPSMINLKLSSKPKRDKVLKIILLVNIGYCKMKTIFLHSGTLIIITLGILFCFQKAESKFHHIQDT</sequence>
<keyword evidence="1" id="KW-1133">Transmembrane helix</keyword>
<evidence type="ECO:0000256" key="1">
    <source>
        <dbReference type="SAM" id="Phobius"/>
    </source>
</evidence>
<organism evidence="2">
    <name type="scientific">Cacopsylla melanoneura</name>
    <dbReference type="NCBI Taxonomy" id="428564"/>
    <lineage>
        <taxon>Eukaryota</taxon>
        <taxon>Metazoa</taxon>
        <taxon>Ecdysozoa</taxon>
        <taxon>Arthropoda</taxon>
        <taxon>Hexapoda</taxon>
        <taxon>Insecta</taxon>
        <taxon>Pterygota</taxon>
        <taxon>Neoptera</taxon>
        <taxon>Paraneoptera</taxon>
        <taxon>Hemiptera</taxon>
        <taxon>Sternorrhyncha</taxon>
        <taxon>Psylloidea</taxon>
        <taxon>Psyllidae</taxon>
        <taxon>Psyllinae</taxon>
        <taxon>Cacopsylla</taxon>
    </lineage>
</organism>
<protein>
    <submittedName>
        <fullName evidence="2">Uncharacterized protein</fullName>
    </submittedName>
</protein>
<dbReference type="EMBL" id="HBUF01406978">
    <property type="protein sequence ID" value="CAG6738263.1"/>
    <property type="molecule type" value="Transcribed_RNA"/>
</dbReference>
<dbReference type="AlphaFoldDB" id="A0A8D8YZT5"/>
<dbReference type="EMBL" id="HBUF01406977">
    <property type="protein sequence ID" value="CAG6738260.1"/>
    <property type="molecule type" value="Transcribed_RNA"/>
</dbReference>
<reference evidence="2" key="1">
    <citation type="submission" date="2021-05" db="EMBL/GenBank/DDBJ databases">
        <authorList>
            <person name="Alioto T."/>
            <person name="Alioto T."/>
            <person name="Gomez Garrido J."/>
        </authorList>
    </citation>
    <scope>NUCLEOTIDE SEQUENCE</scope>
</reference>
<accession>A0A8D8YZT5</accession>
<dbReference type="EMBL" id="HBUF01098167">
    <property type="protein sequence ID" value="CAG6637399.1"/>
    <property type="molecule type" value="Transcribed_RNA"/>
</dbReference>
<evidence type="ECO:0000313" key="2">
    <source>
        <dbReference type="EMBL" id="CAG6738260.1"/>
    </source>
</evidence>
<dbReference type="EMBL" id="HBUF01098168">
    <property type="protein sequence ID" value="CAG6637400.1"/>
    <property type="molecule type" value="Transcribed_RNA"/>
</dbReference>
<keyword evidence="1" id="KW-0812">Transmembrane</keyword>
<keyword evidence="1" id="KW-0472">Membrane</keyword>
<feature type="transmembrane region" description="Helical" evidence="1">
    <location>
        <begin position="107"/>
        <end position="125"/>
    </location>
</feature>
<name>A0A8D8YZT5_9HEMI</name>
<dbReference type="EMBL" id="HBUF01406979">
    <property type="protein sequence ID" value="CAG6738266.1"/>
    <property type="molecule type" value="Transcribed_RNA"/>
</dbReference>